<organism evidence="1">
    <name type="scientific">Lepeophtheirus salmonis</name>
    <name type="common">Salmon louse</name>
    <name type="synonym">Caligus salmonis</name>
    <dbReference type="NCBI Taxonomy" id="72036"/>
    <lineage>
        <taxon>Eukaryota</taxon>
        <taxon>Metazoa</taxon>
        <taxon>Ecdysozoa</taxon>
        <taxon>Arthropoda</taxon>
        <taxon>Crustacea</taxon>
        <taxon>Multicrustacea</taxon>
        <taxon>Hexanauplia</taxon>
        <taxon>Copepoda</taxon>
        <taxon>Siphonostomatoida</taxon>
        <taxon>Caligidae</taxon>
        <taxon>Lepeophtheirus</taxon>
    </lineage>
</organism>
<proteinExistence type="predicted"/>
<name>A0A0K2VA44_LEPSM</name>
<feature type="non-terminal residue" evidence="1">
    <location>
        <position position="1"/>
    </location>
</feature>
<dbReference type="EMBL" id="HACA01029844">
    <property type="protein sequence ID" value="CDW47205.1"/>
    <property type="molecule type" value="Transcribed_RNA"/>
</dbReference>
<reference evidence="1" key="1">
    <citation type="submission" date="2014-05" db="EMBL/GenBank/DDBJ databases">
        <authorList>
            <person name="Chronopoulou M."/>
        </authorList>
    </citation>
    <scope>NUCLEOTIDE SEQUENCE</scope>
    <source>
        <tissue evidence="1">Whole organism</tissue>
    </source>
</reference>
<sequence>NFLFFKLTFDIYIYVWKKLLVYQYNETACVKMFSWIVVFVLSLLSIPNQVEAQECNLAVFDGSWVETTSVNKLLFYKNIGAPKTILDQIVHKQNSMMITKNFKGFRIKFSEYSLEKSDLIFDIFKKGPSHNMKLINGKDALVFLNCYGNLFTATYKILPGDEITLDEKIYTEKRMASNEKIYIERMAHSGVMFARYTYSSDDNNIIYYTIYKMI</sequence>
<accession>A0A0K2VA44</accession>
<evidence type="ECO:0000313" key="1">
    <source>
        <dbReference type="EMBL" id="CDW47205.1"/>
    </source>
</evidence>
<protein>
    <submittedName>
        <fullName evidence="1">Uncharacterized protein</fullName>
    </submittedName>
</protein>
<dbReference type="AlphaFoldDB" id="A0A0K2VA44"/>